<dbReference type="PANTHER" id="PTHR40465">
    <property type="entry name" value="CHROMOSOME 1, WHOLE GENOME SHOTGUN SEQUENCE"/>
    <property type="match status" value="1"/>
</dbReference>
<dbReference type="InterPro" id="IPR045339">
    <property type="entry name" value="DUF6534"/>
</dbReference>
<dbReference type="EMBL" id="ML179156">
    <property type="protein sequence ID" value="THU97393.1"/>
    <property type="molecule type" value="Genomic_DNA"/>
</dbReference>
<sequence>MATITELILGPYFVGWLFNVFLLGLLCVQCYIYRVNYRSDPLWIRIYVAILLLSNALNTAFLAVWLYNVVIVNFGNMDAVFYADWIFATGAAMTGLIVAQVQLFFAWRVQVLTDSYFMALLAAVPSVAGCFAALVSAVYVRKYPHIQDFGHIKVWIVTWLVSETTSDLVITAVLVSYLRRNKQGFRSADQVIDRVIRLTVQTGLATSVIAILDVVLYLVFPTNAIHLLFNLPLNKIYSIMLLSNLNSRQGWAFGNSRAASSCPENSTLGININSLNLIEYEPSGHGHGAVAVQVDSEAHEMSDYMPQDKYGDTLPIPSPAYQARMRFSSPIFKWK</sequence>
<keyword evidence="1" id="KW-1133">Transmembrane helix</keyword>
<feature type="transmembrane region" description="Helical" evidence="1">
    <location>
        <begin position="79"/>
        <end position="105"/>
    </location>
</feature>
<keyword evidence="1" id="KW-0472">Membrane</keyword>
<evidence type="ECO:0000256" key="1">
    <source>
        <dbReference type="SAM" id="Phobius"/>
    </source>
</evidence>
<evidence type="ECO:0000313" key="4">
    <source>
        <dbReference type="Proteomes" id="UP000297245"/>
    </source>
</evidence>
<protein>
    <recommendedName>
        <fullName evidence="2">DUF6534 domain-containing protein</fullName>
    </recommendedName>
</protein>
<accession>A0A4S8M6K2</accession>
<evidence type="ECO:0000259" key="2">
    <source>
        <dbReference type="Pfam" id="PF20152"/>
    </source>
</evidence>
<feature type="transmembrane region" description="Helical" evidence="1">
    <location>
        <begin position="117"/>
        <end position="140"/>
    </location>
</feature>
<feature type="transmembrane region" description="Helical" evidence="1">
    <location>
        <begin position="44"/>
        <end position="67"/>
    </location>
</feature>
<feature type="transmembrane region" description="Helical" evidence="1">
    <location>
        <begin position="12"/>
        <end position="32"/>
    </location>
</feature>
<dbReference type="AlphaFoldDB" id="A0A4S8M6K2"/>
<keyword evidence="1" id="KW-0812">Transmembrane</keyword>
<dbReference type="Pfam" id="PF20152">
    <property type="entry name" value="DUF6534"/>
    <property type="match status" value="1"/>
</dbReference>
<organism evidence="3 4">
    <name type="scientific">Dendrothele bispora (strain CBS 962.96)</name>
    <dbReference type="NCBI Taxonomy" id="1314807"/>
    <lineage>
        <taxon>Eukaryota</taxon>
        <taxon>Fungi</taxon>
        <taxon>Dikarya</taxon>
        <taxon>Basidiomycota</taxon>
        <taxon>Agaricomycotina</taxon>
        <taxon>Agaricomycetes</taxon>
        <taxon>Agaricomycetidae</taxon>
        <taxon>Agaricales</taxon>
        <taxon>Agaricales incertae sedis</taxon>
        <taxon>Dendrothele</taxon>
    </lineage>
</organism>
<dbReference type="PANTHER" id="PTHR40465:SF1">
    <property type="entry name" value="DUF6534 DOMAIN-CONTAINING PROTEIN"/>
    <property type="match status" value="1"/>
</dbReference>
<evidence type="ECO:0000313" key="3">
    <source>
        <dbReference type="EMBL" id="THU97393.1"/>
    </source>
</evidence>
<name>A0A4S8M6K2_DENBC</name>
<feature type="transmembrane region" description="Helical" evidence="1">
    <location>
        <begin position="152"/>
        <end position="178"/>
    </location>
</feature>
<keyword evidence="4" id="KW-1185">Reference proteome</keyword>
<feature type="transmembrane region" description="Helical" evidence="1">
    <location>
        <begin position="198"/>
        <end position="220"/>
    </location>
</feature>
<proteinExistence type="predicted"/>
<reference evidence="3 4" key="1">
    <citation type="journal article" date="2019" name="Nat. Ecol. Evol.">
        <title>Megaphylogeny resolves global patterns of mushroom evolution.</title>
        <authorList>
            <person name="Varga T."/>
            <person name="Krizsan K."/>
            <person name="Foldi C."/>
            <person name="Dima B."/>
            <person name="Sanchez-Garcia M."/>
            <person name="Sanchez-Ramirez S."/>
            <person name="Szollosi G.J."/>
            <person name="Szarkandi J.G."/>
            <person name="Papp V."/>
            <person name="Albert L."/>
            <person name="Andreopoulos W."/>
            <person name="Angelini C."/>
            <person name="Antonin V."/>
            <person name="Barry K.W."/>
            <person name="Bougher N.L."/>
            <person name="Buchanan P."/>
            <person name="Buyck B."/>
            <person name="Bense V."/>
            <person name="Catcheside P."/>
            <person name="Chovatia M."/>
            <person name="Cooper J."/>
            <person name="Damon W."/>
            <person name="Desjardin D."/>
            <person name="Finy P."/>
            <person name="Geml J."/>
            <person name="Haridas S."/>
            <person name="Hughes K."/>
            <person name="Justo A."/>
            <person name="Karasinski D."/>
            <person name="Kautmanova I."/>
            <person name="Kiss B."/>
            <person name="Kocsube S."/>
            <person name="Kotiranta H."/>
            <person name="LaButti K.M."/>
            <person name="Lechner B.E."/>
            <person name="Liimatainen K."/>
            <person name="Lipzen A."/>
            <person name="Lukacs Z."/>
            <person name="Mihaltcheva S."/>
            <person name="Morgado L.N."/>
            <person name="Niskanen T."/>
            <person name="Noordeloos M.E."/>
            <person name="Ohm R.A."/>
            <person name="Ortiz-Santana B."/>
            <person name="Ovrebo C."/>
            <person name="Racz N."/>
            <person name="Riley R."/>
            <person name="Savchenko A."/>
            <person name="Shiryaev A."/>
            <person name="Soop K."/>
            <person name="Spirin V."/>
            <person name="Szebenyi C."/>
            <person name="Tomsovsky M."/>
            <person name="Tulloss R.E."/>
            <person name="Uehling J."/>
            <person name="Grigoriev I.V."/>
            <person name="Vagvolgyi C."/>
            <person name="Papp T."/>
            <person name="Martin F.M."/>
            <person name="Miettinen O."/>
            <person name="Hibbett D.S."/>
            <person name="Nagy L.G."/>
        </authorList>
    </citation>
    <scope>NUCLEOTIDE SEQUENCE [LARGE SCALE GENOMIC DNA]</scope>
    <source>
        <strain evidence="3 4">CBS 962.96</strain>
    </source>
</reference>
<gene>
    <name evidence="3" type="ORF">K435DRAFT_778066</name>
</gene>
<feature type="domain" description="DUF6534" evidence="2">
    <location>
        <begin position="164"/>
        <end position="249"/>
    </location>
</feature>
<dbReference type="OrthoDB" id="3183258at2759"/>
<dbReference type="Proteomes" id="UP000297245">
    <property type="component" value="Unassembled WGS sequence"/>
</dbReference>